<proteinExistence type="predicted"/>
<dbReference type="InterPro" id="IPR040198">
    <property type="entry name" value="Fido_containing"/>
</dbReference>
<keyword evidence="3" id="KW-1185">Reference proteome</keyword>
<dbReference type="RefSeq" id="WP_168924641.1">
    <property type="nucleotide sequence ID" value="NZ_JAAXLJ010000004.1"/>
</dbReference>
<evidence type="ECO:0000259" key="1">
    <source>
        <dbReference type="PROSITE" id="PS51459"/>
    </source>
</evidence>
<accession>A0ABX1KXX2</accession>
<evidence type="ECO:0000313" key="3">
    <source>
        <dbReference type="Proteomes" id="UP000763447"/>
    </source>
</evidence>
<dbReference type="InterPro" id="IPR003812">
    <property type="entry name" value="Fido"/>
</dbReference>
<dbReference type="EMBL" id="JAAXLJ010000004">
    <property type="protein sequence ID" value="NLR17979.1"/>
    <property type="molecule type" value="Genomic_DNA"/>
</dbReference>
<feature type="domain" description="Fido" evidence="1">
    <location>
        <begin position="81"/>
        <end position="223"/>
    </location>
</feature>
<dbReference type="PANTHER" id="PTHR13504">
    <property type="entry name" value="FIDO DOMAIN-CONTAINING PROTEIN DDB_G0283145"/>
    <property type="match status" value="1"/>
</dbReference>
<gene>
    <name evidence="2" type="ORF">HC026_03470</name>
</gene>
<comment type="caution">
    <text evidence="2">The sequence shown here is derived from an EMBL/GenBank/DDBJ whole genome shotgun (WGS) entry which is preliminary data.</text>
</comment>
<dbReference type="SUPFAM" id="SSF140931">
    <property type="entry name" value="Fic-like"/>
    <property type="match status" value="1"/>
</dbReference>
<dbReference type="Gene3D" id="1.10.3290.10">
    <property type="entry name" value="Fido-like domain"/>
    <property type="match status" value="1"/>
</dbReference>
<protein>
    <submittedName>
        <fullName evidence="2">Fic family protein</fullName>
    </submittedName>
</protein>
<reference evidence="2 3" key="1">
    <citation type="submission" date="2020-04" db="EMBL/GenBank/DDBJ databases">
        <title>A novel species of genus Lactobacillus that was isolated from fermented food Zha-chili.</title>
        <authorList>
            <person name="Zhang Z."/>
        </authorList>
    </citation>
    <scope>NUCLEOTIDE SEQUENCE [LARGE SCALE GENOMIC DNA]</scope>
    <source>
        <strain evidence="3">HBUAS51383</strain>
    </source>
</reference>
<dbReference type="PROSITE" id="PS51459">
    <property type="entry name" value="FIDO"/>
    <property type="match status" value="1"/>
</dbReference>
<organism evidence="2 3">
    <name type="scientific">Secundilactobacillus angelensis</name>
    <dbReference type="NCBI Taxonomy" id="2722706"/>
    <lineage>
        <taxon>Bacteria</taxon>
        <taxon>Bacillati</taxon>
        <taxon>Bacillota</taxon>
        <taxon>Bacilli</taxon>
        <taxon>Lactobacillales</taxon>
        <taxon>Lactobacillaceae</taxon>
        <taxon>Secundilactobacillus</taxon>
    </lineage>
</organism>
<dbReference type="InterPro" id="IPR036597">
    <property type="entry name" value="Fido-like_dom_sf"/>
</dbReference>
<sequence length="252" mass="28540">MDAFRPLSKKQIEVLEAQTRYEHVWSSNAIEGNTLNKYETTSILQTGLTSQGTPIKDVLETLDLNDAYNYMMDLVSRKQPLSQRVIRDLNRFVTAKTAKDMTASGRYRAISVWPNGLQEHPFVDPFDIQPAMDDLITWSNNAQGQLHPVLYAADLHQKFVSIHPFEDGNGRTARLLMNMALTQAGYPIVNIQPDVQERTAYMTALETSRVSGDLTPFETIIANYSEAALEKRIKTLALNEKNIDDADQDFDR</sequence>
<evidence type="ECO:0000313" key="2">
    <source>
        <dbReference type="EMBL" id="NLR17979.1"/>
    </source>
</evidence>
<name>A0ABX1KXX2_9LACO</name>
<dbReference type="Proteomes" id="UP000763447">
    <property type="component" value="Unassembled WGS sequence"/>
</dbReference>
<dbReference type="PANTHER" id="PTHR13504:SF38">
    <property type="entry name" value="FIDO DOMAIN-CONTAINING PROTEIN"/>
    <property type="match status" value="1"/>
</dbReference>
<dbReference type="Pfam" id="PF02661">
    <property type="entry name" value="Fic"/>
    <property type="match status" value="1"/>
</dbReference>